<name>A0ABV7WJG8_9MICO</name>
<reference evidence="2" key="1">
    <citation type="journal article" date="2019" name="Int. J. Syst. Evol. Microbiol.">
        <title>The Global Catalogue of Microorganisms (GCM) 10K type strain sequencing project: providing services to taxonomists for standard genome sequencing and annotation.</title>
        <authorList>
            <consortium name="The Broad Institute Genomics Platform"/>
            <consortium name="The Broad Institute Genome Sequencing Center for Infectious Disease"/>
            <person name="Wu L."/>
            <person name="Ma J."/>
        </authorList>
    </citation>
    <scope>NUCLEOTIDE SEQUENCE [LARGE SCALE GENOMIC DNA]</scope>
    <source>
        <strain evidence="2">NCAIM B.02333</strain>
    </source>
</reference>
<protein>
    <submittedName>
        <fullName evidence="1">DUF2017 family protein</fullName>
    </submittedName>
</protein>
<organism evidence="1 2">
    <name type="scientific">Aquipuribacter hungaricus</name>
    <dbReference type="NCBI Taxonomy" id="545624"/>
    <lineage>
        <taxon>Bacteria</taxon>
        <taxon>Bacillati</taxon>
        <taxon>Actinomycetota</taxon>
        <taxon>Actinomycetes</taxon>
        <taxon>Micrococcales</taxon>
        <taxon>Intrasporangiaceae</taxon>
        <taxon>Aquipuribacter</taxon>
    </lineage>
</organism>
<sequence length="236" mass="25088">MAADYRALVRRRRDGHVVFDLDLVHAGVVAEALEQTRAVLDEGAAPSPAAFTPPVEARPEGEPADDGFDAIVAGLGMGPGEQAEAGAAEQLRDDPVVRRLLPDAYLDDPEASADFRRLSGDTVRGPKVAAIDSVLADLDLLREQEGGVVVAPERAAAWLTALNDARLALGTLLALGEDDDLYAELDAYEQAVEDQVAAGGEESEALQGEAALRAYRIAVYDFLSALLDMVVRVLDR</sequence>
<keyword evidence="2" id="KW-1185">Reference proteome</keyword>
<gene>
    <name evidence="1" type="ORF">ACFOLH_16810</name>
</gene>
<dbReference type="RefSeq" id="WP_340293251.1">
    <property type="nucleotide sequence ID" value="NZ_JBBEOI010000101.1"/>
</dbReference>
<evidence type="ECO:0000313" key="2">
    <source>
        <dbReference type="Proteomes" id="UP001595685"/>
    </source>
</evidence>
<proteinExistence type="predicted"/>
<accession>A0ABV7WJG8</accession>
<dbReference type="EMBL" id="JBHRWW010000015">
    <property type="protein sequence ID" value="MFC3690011.1"/>
    <property type="molecule type" value="Genomic_DNA"/>
</dbReference>
<dbReference type="Proteomes" id="UP001595685">
    <property type="component" value="Unassembled WGS sequence"/>
</dbReference>
<dbReference type="Pfam" id="PF09438">
    <property type="entry name" value="DUF2017"/>
    <property type="match status" value="1"/>
</dbReference>
<evidence type="ECO:0000313" key="1">
    <source>
        <dbReference type="EMBL" id="MFC3690011.1"/>
    </source>
</evidence>
<dbReference type="InterPro" id="IPR018561">
    <property type="entry name" value="AosR"/>
</dbReference>
<comment type="caution">
    <text evidence="1">The sequence shown here is derived from an EMBL/GenBank/DDBJ whole genome shotgun (WGS) entry which is preliminary data.</text>
</comment>